<comment type="caution">
    <text evidence="19">The sequence shown here is derived from an EMBL/GenBank/DDBJ whole genome shotgun (WGS) entry which is preliminary data.</text>
</comment>
<feature type="compositionally biased region" description="Acidic residues" evidence="15">
    <location>
        <begin position="858"/>
        <end position="876"/>
    </location>
</feature>
<evidence type="ECO:0000256" key="8">
    <source>
        <dbReference type="ARBA" id="ARBA00022837"/>
    </source>
</evidence>
<dbReference type="Gene3D" id="3.40.50.200">
    <property type="entry name" value="Peptidase S8/S53 domain"/>
    <property type="match status" value="1"/>
</dbReference>
<dbReference type="InterPro" id="IPR008979">
    <property type="entry name" value="Galactose-bd-like_sf"/>
</dbReference>
<evidence type="ECO:0000313" key="19">
    <source>
        <dbReference type="EMBL" id="KAG9068669.1"/>
    </source>
</evidence>
<dbReference type="Proteomes" id="UP000707451">
    <property type="component" value="Unassembled WGS sequence"/>
</dbReference>
<dbReference type="PROSITE" id="PS00137">
    <property type="entry name" value="SUBTILASE_HIS"/>
    <property type="match status" value="1"/>
</dbReference>
<evidence type="ECO:0000256" key="5">
    <source>
        <dbReference type="ARBA" id="ARBA00022729"/>
    </source>
</evidence>
<proteinExistence type="inferred from homology"/>
<feature type="chain" id="PRO_5040517346" evidence="17">
    <location>
        <begin position="24"/>
        <end position="906"/>
    </location>
</feature>
<evidence type="ECO:0000256" key="4">
    <source>
        <dbReference type="ARBA" id="ARBA00022692"/>
    </source>
</evidence>
<dbReference type="Gene3D" id="2.60.120.260">
    <property type="entry name" value="Galactose-binding domain-like"/>
    <property type="match status" value="1"/>
</dbReference>
<evidence type="ECO:0000256" key="11">
    <source>
        <dbReference type="ARBA" id="ARBA00023145"/>
    </source>
</evidence>
<dbReference type="FunFam" id="2.60.120.260:FF:000026">
    <property type="entry name" value="proprotein convertase subtilisin/kexin type 7"/>
    <property type="match status" value="1"/>
</dbReference>
<dbReference type="EMBL" id="JAHRHY010000006">
    <property type="protein sequence ID" value="KAG9068669.1"/>
    <property type="molecule type" value="Genomic_DNA"/>
</dbReference>
<feature type="active site" description="Charge relay system" evidence="13 14">
    <location>
        <position position="290"/>
    </location>
</feature>
<keyword evidence="11" id="KW-0865">Zymogen</keyword>
<organism evidence="19 20">
    <name type="scientific">Linnemannia hyalina</name>
    <dbReference type="NCBI Taxonomy" id="64524"/>
    <lineage>
        <taxon>Eukaryota</taxon>
        <taxon>Fungi</taxon>
        <taxon>Fungi incertae sedis</taxon>
        <taxon>Mucoromycota</taxon>
        <taxon>Mortierellomycotina</taxon>
        <taxon>Mortierellomycetes</taxon>
        <taxon>Mortierellales</taxon>
        <taxon>Mortierellaceae</taxon>
        <taxon>Linnemannia</taxon>
    </lineage>
</organism>
<keyword evidence="9 16" id="KW-1133">Transmembrane helix</keyword>
<evidence type="ECO:0000256" key="15">
    <source>
        <dbReference type="SAM" id="MobiDB-lite"/>
    </source>
</evidence>
<accession>A0A9P7XZD9</accession>
<dbReference type="SUPFAM" id="SSF52743">
    <property type="entry name" value="Subtilisin-like"/>
    <property type="match status" value="1"/>
</dbReference>
<dbReference type="AlphaFoldDB" id="A0A9P7XZD9"/>
<dbReference type="GO" id="GO:0000139">
    <property type="term" value="C:Golgi membrane"/>
    <property type="evidence" value="ECO:0007669"/>
    <property type="project" value="TreeGrafter"/>
</dbReference>
<dbReference type="InterPro" id="IPR036852">
    <property type="entry name" value="Peptidase_S8/S53_dom_sf"/>
</dbReference>
<dbReference type="InterPro" id="IPR000209">
    <property type="entry name" value="Peptidase_S8/S53_dom"/>
</dbReference>
<dbReference type="Pfam" id="PF01483">
    <property type="entry name" value="P_proprotein"/>
    <property type="match status" value="1"/>
</dbReference>
<dbReference type="PANTHER" id="PTHR42884:SF14">
    <property type="entry name" value="NEUROENDOCRINE CONVERTASE 1"/>
    <property type="match status" value="1"/>
</dbReference>
<comment type="subcellular location">
    <subcellularLocation>
        <location evidence="1">Membrane</location>
    </subcellularLocation>
</comment>
<dbReference type="InterPro" id="IPR023828">
    <property type="entry name" value="Peptidase_S8_Ser-AS"/>
</dbReference>
<name>A0A9P7XZD9_9FUNG</name>
<dbReference type="OrthoDB" id="300641at2759"/>
<keyword evidence="20" id="KW-1185">Reference proteome</keyword>
<feature type="compositionally biased region" description="Acidic residues" evidence="15">
    <location>
        <begin position="798"/>
        <end position="809"/>
    </location>
</feature>
<dbReference type="FunFam" id="3.40.50.200:FF:000005">
    <property type="entry name" value="Proprotein convertase subtilisin/kexin type 7"/>
    <property type="match status" value="1"/>
</dbReference>
<dbReference type="InterPro" id="IPR015500">
    <property type="entry name" value="Peptidase_S8_subtilisin-rel"/>
</dbReference>
<dbReference type="GO" id="GO:0007323">
    <property type="term" value="P:peptide pheromone maturation"/>
    <property type="evidence" value="ECO:0007669"/>
    <property type="project" value="UniProtKB-ARBA"/>
</dbReference>
<dbReference type="GO" id="GO:0005802">
    <property type="term" value="C:trans-Golgi network"/>
    <property type="evidence" value="ECO:0007669"/>
    <property type="project" value="TreeGrafter"/>
</dbReference>
<dbReference type="InterPro" id="IPR002884">
    <property type="entry name" value="P_dom"/>
</dbReference>
<evidence type="ECO:0000256" key="14">
    <source>
        <dbReference type="PROSITE-ProRule" id="PRU01240"/>
    </source>
</evidence>
<dbReference type="PRINTS" id="PR00723">
    <property type="entry name" value="SUBTILISIN"/>
</dbReference>
<evidence type="ECO:0000259" key="18">
    <source>
        <dbReference type="PROSITE" id="PS51829"/>
    </source>
</evidence>
<dbReference type="CDD" id="cd04059">
    <property type="entry name" value="Peptidases_S8_Protein_convertases_Kexins_Furin-like"/>
    <property type="match status" value="1"/>
</dbReference>
<keyword evidence="10 16" id="KW-0472">Membrane</keyword>
<evidence type="ECO:0000256" key="6">
    <source>
        <dbReference type="ARBA" id="ARBA00022801"/>
    </source>
</evidence>
<dbReference type="InterPro" id="IPR034182">
    <property type="entry name" value="Kexin/furin"/>
</dbReference>
<dbReference type="PROSITE" id="PS51829">
    <property type="entry name" value="P_HOMO_B"/>
    <property type="match status" value="1"/>
</dbReference>
<dbReference type="PROSITE" id="PS00138">
    <property type="entry name" value="SUBTILASE_SER"/>
    <property type="match status" value="1"/>
</dbReference>
<evidence type="ECO:0000256" key="16">
    <source>
        <dbReference type="SAM" id="Phobius"/>
    </source>
</evidence>
<gene>
    <name evidence="19" type="primary">KEX2_2</name>
    <name evidence="19" type="ORF">KI688_010946</name>
</gene>
<keyword evidence="7 14" id="KW-0720">Serine protease</keyword>
<evidence type="ECO:0000313" key="20">
    <source>
        <dbReference type="Proteomes" id="UP000707451"/>
    </source>
</evidence>
<feature type="compositionally biased region" description="Basic and acidic residues" evidence="15">
    <location>
        <begin position="782"/>
        <end position="797"/>
    </location>
</feature>
<evidence type="ECO:0000256" key="3">
    <source>
        <dbReference type="ARBA" id="ARBA00022670"/>
    </source>
</evidence>
<evidence type="ECO:0000256" key="17">
    <source>
        <dbReference type="SAM" id="SignalP"/>
    </source>
</evidence>
<dbReference type="Pfam" id="PF00082">
    <property type="entry name" value="Peptidase_S8"/>
    <property type="match status" value="1"/>
</dbReference>
<evidence type="ECO:0000256" key="2">
    <source>
        <dbReference type="ARBA" id="ARBA00005325"/>
    </source>
</evidence>
<feature type="compositionally biased region" description="Basic and acidic residues" evidence="15">
    <location>
        <begin position="830"/>
        <end position="839"/>
    </location>
</feature>
<evidence type="ECO:0000256" key="13">
    <source>
        <dbReference type="PIRSR" id="PIRSR615500-1"/>
    </source>
</evidence>
<dbReference type="GO" id="GO:0016485">
    <property type="term" value="P:protein processing"/>
    <property type="evidence" value="ECO:0007669"/>
    <property type="project" value="TreeGrafter"/>
</dbReference>
<protein>
    <submittedName>
        <fullName evidence="19">Pheromone processing endoprotease</fullName>
    </submittedName>
</protein>
<feature type="active site" description="Charge relay system" evidence="13 14">
    <location>
        <position position="462"/>
    </location>
</feature>
<reference evidence="19" key="1">
    <citation type="submission" date="2021-06" db="EMBL/GenBank/DDBJ databases">
        <title>Genome Sequence of Mortierella hyaline Strain SCG-10, a Cold-Adapted, Nitrate-Reducing Fungus Isolated from Soil in Minnesota, USA.</title>
        <authorList>
            <person name="Aldossari N."/>
        </authorList>
    </citation>
    <scope>NUCLEOTIDE SEQUENCE</scope>
    <source>
        <strain evidence="19">SCG-10</strain>
    </source>
</reference>
<feature type="transmembrane region" description="Helical" evidence="16">
    <location>
        <begin position="733"/>
        <end position="753"/>
    </location>
</feature>
<feature type="signal peptide" evidence="17">
    <location>
        <begin position="1"/>
        <end position="23"/>
    </location>
</feature>
<keyword evidence="5 17" id="KW-0732">Signal</keyword>
<dbReference type="PANTHER" id="PTHR42884">
    <property type="entry name" value="PROPROTEIN CONVERTASE SUBTILISIN/KEXIN-RELATED"/>
    <property type="match status" value="1"/>
</dbReference>
<feature type="compositionally biased region" description="Pro residues" evidence="15">
    <location>
        <begin position="689"/>
        <end position="702"/>
    </location>
</feature>
<evidence type="ECO:0000256" key="9">
    <source>
        <dbReference type="ARBA" id="ARBA00022989"/>
    </source>
</evidence>
<evidence type="ECO:0000256" key="12">
    <source>
        <dbReference type="ARBA" id="ARBA00023180"/>
    </source>
</evidence>
<feature type="active site" description="Charge relay system" evidence="13 14">
    <location>
        <position position="252"/>
    </location>
</feature>
<dbReference type="GO" id="GO:0004252">
    <property type="term" value="F:serine-type endopeptidase activity"/>
    <property type="evidence" value="ECO:0007669"/>
    <property type="project" value="UniProtKB-UniRule"/>
</dbReference>
<keyword evidence="6 14" id="KW-0378">Hydrolase</keyword>
<keyword evidence="8" id="KW-0106">Calcium</keyword>
<dbReference type="InterPro" id="IPR022398">
    <property type="entry name" value="Peptidase_S8_His-AS"/>
</dbReference>
<dbReference type="PROSITE" id="PS51892">
    <property type="entry name" value="SUBTILASE"/>
    <property type="match status" value="1"/>
</dbReference>
<dbReference type="SUPFAM" id="SSF49785">
    <property type="entry name" value="Galactose-binding domain-like"/>
    <property type="match status" value="1"/>
</dbReference>
<evidence type="ECO:0000256" key="7">
    <source>
        <dbReference type="ARBA" id="ARBA00022825"/>
    </source>
</evidence>
<evidence type="ECO:0000256" key="10">
    <source>
        <dbReference type="ARBA" id="ARBA00023136"/>
    </source>
</evidence>
<keyword evidence="12" id="KW-0325">Glycoprotein</keyword>
<feature type="region of interest" description="Disordered" evidence="15">
    <location>
        <begin position="685"/>
        <end position="723"/>
    </location>
</feature>
<sequence length="906" mass="99231">MKPVLLLLGALAFIATAPPQTQAAKPPLPYDATNHHYYTVKINNLDVTSPQEIARHLGVEYVGQVGELKQYHLFSYEKTTHEKRADVGEVYGEQQFNSTSHDIVLQRYQQLKGSKTFLRELLQRTYASQLSKRGEAGAGGEQHNLPGVMSLHPLGPIDKQVLRRRVKRELVINVDRRDEHVKGETQPQDGTAERFGIKDPGFQYQWHLVSGYIAGCFQGQDMEKGSPGNDINVTGVWQQNITGKGAIVSIIDDGLDAESEDLAVNFYAKGSHDFNDNVDIPLPRLWDDNHGTRCAGEIASARNDLCGVGIAWDAKVAGVRILSGPITDVQEAEALNYNYQETQIYSCSWGPTDNGIEMAGPTGLLMEAFVNGVTQGRGGLGSIYVFATGNGGRDGDNCNFDGYTNSRYTISIGAISRENHHPDYSESCSAQLAVTYSSGDASYIYTCDRGKRNCFERHSGTSAAAPIAAGIYALVLEVNPLLNWRDIQYLTVHTAVVVDENDPDWQETSTGRLFNHKYGYGSLDAYAIVEYAKTWASVGPQVAYESPVIHVNGDIPSGTDDNTGVTGNIGLPSVFVVTKEALEAVKFGSLEHVTVTVNIAHHYRGEVEVELRSPDSIISILAPQRPHDNTTTGFEDWTFTTVKHWEEDPIGPWTLTVYDRVNATNTGTFLNWKLGLYGEVVNGRAATPPAKPAPPPPPPPASPTTSAALPTKTEDAGNANAGEGQTTIKISPFIFVMFAGMFVAIGAALFLMYRQRTNPRSVFGSGINEDEESGQRGGLLGRRGDYEFDELPTHELGDSDEDSDEDERQDPDGRRIVFDRSNLGDSDNEGEIKEVKAIQREVTSPLSSGEEIGRESSFEEAEEEEEEDDDDDDEDDFKDHPGGAGSKVKGDSWDEFSTLVKSKDAR</sequence>
<keyword evidence="4 16" id="KW-0812">Transmembrane</keyword>
<keyword evidence="3 14" id="KW-0645">Protease</keyword>
<comment type="similarity">
    <text evidence="2">Belongs to the peptidase S8 family. Furin subfamily.</text>
</comment>
<feature type="region of interest" description="Disordered" evidence="15">
    <location>
        <begin position="760"/>
        <end position="906"/>
    </location>
</feature>
<feature type="domain" description="P/Homo B" evidence="18">
    <location>
        <begin position="538"/>
        <end position="682"/>
    </location>
</feature>
<evidence type="ECO:0000256" key="1">
    <source>
        <dbReference type="ARBA" id="ARBA00004370"/>
    </source>
</evidence>